<dbReference type="PANTHER" id="PTHR30411">
    <property type="entry name" value="CYTOPLASMIC PROTEIN"/>
    <property type="match status" value="1"/>
</dbReference>
<dbReference type="InterPro" id="IPR036754">
    <property type="entry name" value="YbaK/aa-tRNA-synt-asso_dom_sf"/>
</dbReference>
<comment type="similarity">
    <text evidence="1">Belongs to the prolyl-tRNA editing family. YbaK/EbsC subfamily.</text>
</comment>
<dbReference type="EC" id="4.2.-.-" evidence="5"/>
<evidence type="ECO:0000256" key="1">
    <source>
        <dbReference type="ARBA" id="ARBA00009798"/>
    </source>
</evidence>
<dbReference type="Pfam" id="PF04073">
    <property type="entry name" value="tRNA_edit"/>
    <property type="match status" value="1"/>
</dbReference>
<name>A0A485LVS8_9ZZZZ</name>
<keyword evidence="3 5" id="KW-0456">Lyase</keyword>
<dbReference type="InterPro" id="IPR007214">
    <property type="entry name" value="YbaK/aa-tRNA-synth-assoc-dom"/>
</dbReference>
<dbReference type="EMBL" id="CAADRM010000041">
    <property type="protein sequence ID" value="VFU12403.1"/>
    <property type="molecule type" value="Genomic_DNA"/>
</dbReference>
<dbReference type="GO" id="GO:0002161">
    <property type="term" value="F:aminoacyl-tRNA deacylase activity"/>
    <property type="evidence" value="ECO:0007669"/>
    <property type="project" value="InterPro"/>
</dbReference>
<organism evidence="5">
    <name type="scientific">anaerobic digester metagenome</name>
    <dbReference type="NCBI Taxonomy" id="1263854"/>
    <lineage>
        <taxon>unclassified sequences</taxon>
        <taxon>metagenomes</taxon>
        <taxon>ecological metagenomes</taxon>
    </lineage>
</organism>
<dbReference type="SUPFAM" id="SSF55826">
    <property type="entry name" value="YbaK/ProRS associated domain"/>
    <property type="match status" value="1"/>
</dbReference>
<evidence type="ECO:0000256" key="3">
    <source>
        <dbReference type="ARBA" id="ARBA00023239"/>
    </source>
</evidence>
<evidence type="ECO:0000313" key="5">
    <source>
        <dbReference type="EMBL" id="VFU12403.1"/>
    </source>
</evidence>
<dbReference type="PANTHER" id="PTHR30411:SF0">
    <property type="entry name" value="CYS-TRNA(PRO)_CYS-TRNA(CYS) DEACYLASE YBAK"/>
    <property type="match status" value="1"/>
</dbReference>
<dbReference type="CDD" id="cd00002">
    <property type="entry name" value="YbaK_deacylase"/>
    <property type="match status" value="1"/>
</dbReference>
<feature type="domain" description="YbaK/aminoacyl-tRNA synthetase-associated" evidence="4">
    <location>
        <begin position="37"/>
        <end position="149"/>
    </location>
</feature>
<dbReference type="AlphaFoldDB" id="A0A485LVS8"/>
<evidence type="ECO:0000256" key="2">
    <source>
        <dbReference type="ARBA" id="ARBA00022917"/>
    </source>
</evidence>
<proteinExistence type="inferred from homology"/>
<sequence>MRKDEYPVTQAVRFLRANGIDFVPHLYPYVEHGGTRQAALTMSIPEHRVIKTLLMDIDEKQPVIVLMHGDREVSTKALARLLGVKRAGPCDVKKAQRCTGYQVGGISPFGTRERLRVFVESSILELDRIFINGGKRGFMVEMDPRDLEKVLKPERVSVATVP</sequence>
<dbReference type="PIRSF" id="PIRSF006181">
    <property type="entry name" value="EbsC_YbaK"/>
    <property type="match status" value="1"/>
</dbReference>
<dbReference type="NCBIfam" id="TIGR00011">
    <property type="entry name" value="YbaK_EbsC"/>
    <property type="match status" value="1"/>
</dbReference>
<dbReference type="GO" id="GO:0006412">
    <property type="term" value="P:translation"/>
    <property type="evidence" value="ECO:0007669"/>
    <property type="project" value="UniProtKB-KW"/>
</dbReference>
<reference evidence="5" key="1">
    <citation type="submission" date="2019-03" db="EMBL/GenBank/DDBJ databases">
        <authorList>
            <person name="Hao L."/>
        </authorList>
    </citation>
    <scope>NUCLEOTIDE SEQUENCE</scope>
</reference>
<dbReference type="GO" id="GO:0016829">
    <property type="term" value="F:lyase activity"/>
    <property type="evidence" value="ECO:0007669"/>
    <property type="project" value="UniProtKB-KW"/>
</dbReference>
<dbReference type="InterPro" id="IPR004369">
    <property type="entry name" value="Prolyl-tRNA_editing_YbaK/EbsC"/>
</dbReference>
<accession>A0A485LVS8</accession>
<gene>
    <name evidence="5" type="primary">ybaK</name>
    <name evidence="5" type="ORF">SCFA_1350007</name>
</gene>
<dbReference type="Gene3D" id="3.90.960.10">
    <property type="entry name" value="YbaK/aminoacyl-tRNA synthetase-associated domain"/>
    <property type="match status" value="1"/>
</dbReference>
<keyword evidence="2" id="KW-0648">Protein biosynthesis</keyword>
<protein>
    <submittedName>
        <fullName evidence="5">Cys-tRNA(Pro)/Cys-tRNA(Cys) deacylase</fullName>
        <ecNumber evidence="5">4.2.-.-</ecNumber>
    </submittedName>
</protein>
<evidence type="ECO:0000259" key="4">
    <source>
        <dbReference type="Pfam" id="PF04073"/>
    </source>
</evidence>